<feature type="domain" description="Secretion system C-terminal sorting" evidence="3">
    <location>
        <begin position="33"/>
        <end position="102"/>
    </location>
</feature>
<name>A0A1M6I768_9FLAO</name>
<evidence type="ECO:0000256" key="2">
    <source>
        <dbReference type="SAM" id="SignalP"/>
    </source>
</evidence>
<keyword evidence="5" id="KW-1185">Reference proteome</keyword>
<dbReference type="InterPro" id="IPR026444">
    <property type="entry name" value="Secre_tail"/>
</dbReference>
<organism evidence="4 5">
    <name type="scientific">Arenibacter nanhaiticus</name>
    <dbReference type="NCBI Taxonomy" id="558155"/>
    <lineage>
        <taxon>Bacteria</taxon>
        <taxon>Pseudomonadati</taxon>
        <taxon>Bacteroidota</taxon>
        <taxon>Flavobacteriia</taxon>
        <taxon>Flavobacteriales</taxon>
        <taxon>Flavobacteriaceae</taxon>
        <taxon>Arenibacter</taxon>
    </lineage>
</organism>
<feature type="signal peptide" evidence="2">
    <location>
        <begin position="1"/>
        <end position="18"/>
    </location>
</feature>
<reference evidence="4 5" key="1">
    <citation type="submission" date="2016-11" db="EMBL/GenBank/DDBJ databases">
        <authorList>
            <person name="Jaros S."/>
            <person name="Januszkiewicz K."/>
            <person name="Wedrychowicz H."/>
        </authorList>
    </citation>
    <scope>NUCLEOTIDE SEQUENCE [LARGE SCALE GENOMIC DNA]</scope>
    <source>
        <strain evidence="4 5">CGMCC 1.8863</strain>
    </source>
</reference>
<dbReference type="Pfam" id="PF18962">
    <property type="entry name" value="Por_Secre_tail"/>
    <property type="match status" value="1"/>
</dbReference>
<dbReference type="EMBL" id="FQYX01000016">
    <property type="protein sequence ID" value="SHJ30311.1"/>
    <property type="molecule type" value="Genomic_DNA"/>
</dbReference>
<keyword evidence="1 2" id="KW-0732">Signal</keyword>
<evidence type="ECO:0000313" key="5">
    <source>
        <dbReference type="Proteomes" id="UP000184231"/>
    </source>
</evidence>
<proteinExistence type="predicted"/>
<dbReference type="OrthoDB" id="862563at2"/>
<evidence type="ECO:0000256" key="1">
    <source>
        <dbReference type="ARBA" id="ARBA00022729"/>
    </source>
</evidence>
<dbReference type="RefSeq" id="WP_072764798.1">
    <property type="nucleotide sequence ID" value="NZ_FQYX01000016.1"/>
</dbReference>
<dbReference type="STRING" id="558155.SAMN04487911_11666"/>
<dbReference type="Proteomes" id="UP000184231">
    <property type="component" value="Unassembled WGS sequence"/>
</dbReference>
<evidence type="ECO:0000259" key="3">
    <source>
        <dbReference type="Pfam" id="PF18962"/>
    </source>
</evidence>
<protein>
    <submittedName>
        <fullName evidence="4">Por secretion system C-terminal sorting domain-containing protein</fullName>
    </submittedName>
</protein>
<dbReference type="NCBIfam" id="TIGR04183">
    <property type="entry name" value="Por_Secre_tail"/>
    <property type="match status" value="1"/>
</dbReference>
<evidence type="ECO:0000313" key="4">
    <source>
        <dbReference type="EMBL" id="SHJ30311.1"/>
    </source>
</evidence>
<sequence length="103" mass="11500">MKQLYLILALFFVSLSYGQAPKEKTGDIEGFKLYPNPVTNGRVTITTTLNAPKTIHIFDIFGSQILETTIIGTELNVNDLVAGVYILRVTEKNKTISRKLIVK</sequence>
<gene>
    <name evidence="4" type="ORF">SAMN04487911_11666</name>
</gene>
<dbReference type="AlphaFoldDB" id="A0A1M6I768"/>
<feature type="chain" id="PRO_5012025433" evidence="2">
    <location>
        <begin position="19"/>
        <end position="103"/>
    </location>
</feature>
<accession>A0A1M6I768</accession>